<keyword evidence="1" id="KW-0472">Membrane</keyword>
<reference evidence="2 3" key="1">
    <citation type="submission" date="2024-09" db="EMBL/GenBank/DDBJ databases">
        <authorList>
            <person name="Sun Q."/>
            <person name="Mori K."/>
        </authorList>
    </citation>
    <scope>NUCLEOTIDE SEQUENCE [LARGE SCALE GENOMIC DNA]</scope>
    <source>
        <strain evidence="2 3">TBRC 4576</strain>
    </source>
</reference>
<evidence type="ECO:0000256" key="1">
    <source>
        <dbReference type="SAM" id="Phobius"/>
    </source>
</evidence>
<sequence length="55" mass="5914">MGNSTKKVVTQMCGWYFSGMPFMGGMSGGVWGLLSLIVILVGGAYFLGTRAKRNH</sequence>
<organism evidence="2 3">
    <name type="scientific">Lactiplantibacillus modestisalitolerans</name>
    <dbReference type="NCBI Taxonomy" id="1457219"/>
    <lineage>
        <taxon>Bacteria</taxon>
        <taxon>Bacillati</taxon>
        <taxon>Bacillota</taxon>
        <taxon>Bacilli</taxon>
        <taxon>Lactobacillales</taxon>
        <taxon>Lactobacillaceae</taxon>
        <taxon>Lactiplantibacillus</taxon>
    </lineage>
</organism>
<keyword evidence="3" id="KW-1185">Reference proteome</keyword>
<evidence type="ECO:0000313" key="2">
    <source>
        <dbReference type="EMBL" id="MFB9770364.1"/>
    </source>
</evidence>
<dbReference type="Proteomes" id="UP001589691">
    <property type="component" value="Unassembled WGS sequence"/>
</dbReference>
<feature type="transmembrane region" description="Helical" evidence="1">
    <location>
        <begin position="28"/>
        <end position="48"/>
    </location>
</feature>
<name>A0ABV5WW18_9LACO</name>
<gene>
    <name evidence="2" type="ORF">ACFFLI_10870</name>
</gene>
<dbReference type="RefSeq" id="WP_170177402.1">
    <property type="nucleotide sequence ID" value="NZ_BJEA01000010.1"/>
</dbReference>
<protein>
    <recommendedName>
        <fullName evidence="4">LPXTG cell wall anchor domain-containing protein</fullName>
    </recommendedName>
</protein>
<dbReference type="EMBL" id="JBHLZY010000025">
    <property type="protein sequence ID" value="MFB9770364.1"/>
    <property type="molecule type" value="Genomic_DNA"/>
</dbReference>
<proteinExistence type="predicted"/>
<comment type="caution">
    <text evidence="2">The sequence shown here is derived from an EMBL/GenBank/DDBJ whole genome shotgun (WGS) entry which is preliminary data.</text>
</comment>
<evidence type="ECO:0008006" key="4">
    <source>
        <dbReference type="Google" id="ProtNLM"/>
    </source>
</evidence>
<keyword evidence="1" id="KW-0812">Transmembrane</keyword>
<evidence type="ECO:0000313" key="3">
    <source>
        <dbReference type="Proteomes" id="UP001589691"/>
    </source>
</evidence>
<accession>A0ABV5WW18</accession>
<keyword evidence="1" id="KW-1133">Transmembrane helix</keyword>